<reference evidence="2 3" key="1">
    <citation type="submission" date="2018-04" db="EMBL/GenBank/DDBJ databases">
        <authorList>
            <person name="Li G."/>
            <person name="Du W."/>
            <person name="Bai Y."/>
        </authorList>
    </citation>
    <scope>NUCLEOTIDE SEQUENCE [LARGE SCALE GENOMIC DNA]</scope>
    <source>
        <strain evidence="2 3">YYYZ-3</strain>
    </source>
</reference>
<feature type="compositionally biased region" description="Polar residues" evidence="1">
    <location>
        <begin position="102"/>
        <end position="116"/>
    </location>
</feature>
<dbReference type="RefSeq" id="WP_125747716.1">
    <property type="nucleotide sequence ID" value="NZ_CP034367.1"/>
</dbReference>
<organism evidence="2 3">
    <name type="scientific">Vreelandella venusta</name>
    <dbReference type="NCBI Taxonomy" id="44935"/>
    <lineage>
        <taxon>Bacteria</taxon>
        <taxon>Pseudomonadati</taxon>
        <taxon>Pseudomonadota</taxon>
        <taxon>Gammaproteobacteria</taxon>
        <taxon>Oceanospirillales</taxon>
        <taxon>Halomonadaceae</taxon>
        <taxon>Vreelandella</taxon>
    </lineage>
</organism>
<evidence type="ECO:0000256" key="1">
    <source>
        <dbReference type="SAM" id="MobiDB-lite"/>
    </source>
</evidence>
<sequence>MSNQSQFSTAELQRRLDSLKQGLGHIGPPLEEMEQWEVEKALGGLIEGIQEKYHKAAGLEWSAKALREEADQMAETLALYRQRLGLPLTQVPKKGAKRGEPQYQTTQEDKASSSVSPHARREG</sequence>
<accession>A0ABX2BAB9</accession>
<protein>
    <submittedName>
        <fullName evidence="2">Uncharacterized protein</fullName>
    </submittedName>
</protein>
<keyword evidence="3" id="KW-1185">Reference proteome</keyword>
<comment type="caution">
    <text evidence="2">The sequence shown here is derived from an EMBL/GenBank/DDBJ whole genome shotgun (WGS) entry which is preliminary data.</text>
</comment>
<dbReference type="Proteomes" id="UP001318401">
    <property type="component" value="Unassembled WGS sequence"/>
</dbReference>
<evidence type="ECO:0000313" key="3">
    <source>
        <dbReference type="Proteomes" id="UP001318401"/>
    </source>
</evidence>
<gene>
    <name evidence="2" type="ORF">DDR56_09850</name>
</gene>
<proteinExistence type="predicted"/>
<feature type="region of interest" description="Disordered" evidence="1">
    <location>
        <begin position="89"/>
        <end position="123"/>
    </location>
</feature>
<dbReference type="EMBL" id="QDKN01000003">
    <property type="protein sequence ID" value="NPT30864.1"/>
    <property type="molecule type" value="Genomic_DNA"/>
</dbReference>
<evidence type="ECO:0000313" key="2">
    <source>
        <dbReference type="EMBL" id="NPT30864.1"/>
    </source>
</evidence>
<name>A0ABX2BAB9_9GAMM</name>